<accession>A0A2H9VNM2</accession>
<evidence type="ECO:0000313" key="2">
    <source>
        <dbReference type="EMBL" id="PJJ79903.1"/>
    </source>
</evidence>
<protein>
    <submittedName>
        <fullName evidence="2">Uncharacterized protein</fullName>
    </submittedName>
</protein>
<sequence>MFGKMNRPNLTFKTKADTQSFVVLALILFVLFVKCYMVVTGYTLNNTAKNRQHNDTRIAVIKNNM</sequence>
<reference evidence="2 3" key="1">
    <citation type="submission" date="2017-11" db="EMBL/GenBank/DDBJ databases">
        <title>Genomic Encyclopedia of Archaeal and Bacterial Type Strains, Phase II (KMG-II): From Individual Species to Whole Genera.</title>
        <authorList>
            <person name="Goeker M."/>
        </authorList>
    </citation>
    <scope>NUCLEOTIDE SEQUENCE [LARGE SCALE GENOMIC DNA]</scope>
    <source>
        <strain evidence="2 3">DSM 28175</strain>
    </source>
</reference>
<feature type="transmembrane region" description="Helical" evidence="1">
    <location>
        <begin position="21"/>
        <end position="44"/>
    </location>
</feature>
<name>A0A2H9VNM2_9SPHI</name>
<keyword evidence="1" id="KW-1133">Transmembrane helix</keyword>
<gene>
    <name evidence="2" type="ORF">CLV57_3042</name>
</gene>
<keyword evidence="1" id="KW-0472">Membrane</keyword>
<evidence type="ECO:0000256" key="1">
    <source>
        <dbReference type="SAM" id="Phobius"/>
    </source>
</evidence>
<dbReference type="Proteomes" id="UP000242687">
    <property type="component" value="Unassembled WGS sequence"/>
</dbReference>
<evidence type="ECO:0000313" key="3">
    <source>
        <dbReference type="Proteomes" id="UP000242687"/>
    </source>
</evidence>
<comment type="caution">
    <text evidence="2">The sequence shown here is derived from an EMBL/GenBank/DDBJ whole genome shotgun (WGS) entry which is preliminary data.</text>
</comment>
<proteinExistence type="predicted"/>
<dbReference type="EMBL" id="PGFJ01000002">
    <property type="protein sequence ID" value="PJJ79903.1"/>
    <property type="molecule type" value="Genomic_DNA"/>
</dbReference>
<dbReference type="AlphaFoldDB" id="A0A2H9VNM2"/>
<keyword evidence="1" id="KW-0812">Transmembrane</keyword>
<organism evidence="2 3">
    <name type="scientific">Mucilaginibacter auburnensis</name>
    <dbReference type="NCBI Taxonomy" id="1457233"/>
    <lineage>
        <taxon>Bacteria</taxon>
        <taxon>Pseudomonadati</taxon>
        <taxon>Bacteroidota</taxon>
        <taxon>Sphingobacteriia</taxon>
        <taxon>Sphingobacteriales</taxon>
        <taxon>Sphingobacteriaceae</taxon>
        <taxon>Mucilaginibacter</taxon>
    </lineage>
</organism>
<keyword evidence="3" id="KW-1185">Reference proteome</keyword>